<dbReference type="GO" id="GO:0006412">
    <property type="term" value="P:translation"/>
    <property type="evidence" value="ECO:0007669"/>
    <property type="project" value="TreeGrafter"/>
</dbReference>
<keyword evidence="2 3" id="KW-0690">Ribosome biogenesis</keyword>
<dbReference type="InterPro" id="IPR036847">
    <property type="entry name" value="RimP_C_sf"/>
</dbReference>
<gene>
    <name evidence="3" type="primary">rimP</name>
    <name evidence="6" type="ORF">IAB14_03050</name>
</gene>
<proteinExistence type="inferred from homology"/>
<reference evidence="6" key="1">
    <citation type="submission" date="2020-10" db="EMBL/GenBank/DDBJ databases">
        <authorList>
            <person name="Gilroy R."/>
        </authorList>
    </citation>
    <scope>NUCLEOTIDE SEQUENCE</scope>
    <source>
        <strain evidence="6">23406</strain>
    </source>
</reference>
<evidence type="ECO:0000256" key="3">
    <source>
        <dbReference type="HAMAP-Rule" id="MF_01077"/>
    </source>
</evidence>
<protein>
    <recommendedName>
        <fullName evidence="3">Ribosome maturation factor RimP</fullName>
    </recommendedName>
</protein>
<dbReference type="PANTHER" id="PTHR33867:SF1">
    <property type="entry name" value="RIBOSOME MATURATION FACTOR RIMP"/>
    <property type="match status" value="1"/>
</dbReference>
<accession>A0A9D1NBI8</accession>
<keyword evidence="1 3" id="KW-0963">Cytoplasm</keyword>
<evidence type="ECO:0000256" key="2">
    <source>
        <dbReference type="ARBA" id="ARBA00022517"/>
    </source>
</evidence>
<dbReference type="InterPro" id="IPR003728">
    <property type="entry name" value="Ribosome_maturation_RimP"/>
</dbReference>
<dbReference type="SUPFAM" id="SSF75420">
    <property type="entry name" value="YhbC-like, N-terminal domain"/>
    <property type="match status" value="1"/>
</dbReference>
<dbReference type="Pfam" id="PF02576">
    <property type="entry name" value="RimP_N"/>
    <property type="match status" value="1"/>
</dbReference>
<sequence length="154" mass="17359">MYYQTVLEKAESLLRPIVEELGYEVVEITFAKVGSDDHLTFFIHKKGGITLADCERVNDALDEPLERLDITEGRAYTLNVSSPGLDRPIVTDRDIERNLDTEVDAFLLQPVQKKQTLTGVLKGYDAESVRIVVKGKPTTVARSNIKKMLPHIKF</sequence>
<dbReference type="GO" id="GO:0005829">
    <property type="term" value="C:cytosol"/>
    <property type="evidence" value="ECO:0007669"/>
    <property type="project" value="TreeGrafter"/>
</dbReference>
<evidence type="ECO:0000313" key="6">
    <source>
        <dbReference type="EMBL" id="HIV00077.1"/>
    </source>
</evidence>
<evidence type="ECO:0000259" key="4">
    <source>
        <dbReference type="Pfam" id="PF02576"/>
    </source>
</evidence>
<comment type="subcellular location">
    <subcellularLocation>
        <location evidence="3">Cytoplasm</location>
    </subcellularLocation>
</comment>
<dbReference type="Gene3D" id="2.30.30.180">
    <property type="entry name" value="Ribosome maturation factor RimP, C-terminal domain"/>
    <property type="match status" value="1"/>
</dbReference>
<dbReference type="CDD" id="cd01734">
    <property type="entry name" value="YlxS_C"/>
    <property type="match status" value="1"/>
</dbReference>
<organism evidence="6 7">
    <name type="scientific">Candidatus Stercoripulliclostridium merdipullorum</name>
    <dbReference type="NCBI Taxonomy" id="2840952"/>
    <lineage>
        <taxon>Bacteria</taxon>
        <taxon>Bacillati</taxon>
        <taxon>Bacillota</taxon>
        <taxon>Clostridia</taxon>
        <taxon>Eubacteriales</taxon>
        <taxon>Candidatus Stercoripulliclostridium</taxon>
    </lineage>
</organism>
<dbReference type="SUPFAM" id="SSF74942">
    <property type="entry name" value="YhbC-like, C-terminal domain"/>
    <property type="match status" value="1"/>
</dbReference>
<dbReference type="GO" id="GO:0000028">
    <property type="term" value="P:ribosomal small subunit assembly"/>
    <property type="evidence" value="ECO:0007669"/>
    <property type="project" value="TreeGrafter"/>
</dbReference>
<comment type="caution">
    <text evidence="6">The sequence shown here is derived from an EMBL/GenBank/DDBJ whole genome shotgun (WGS) entry which is preliminary data.</text>
</comment>
<dbReference type="InterPro" id="IPR035956">
    <property type="entry name" value="RimP_N_sf"/>
</dbReference>
<dbReference type="HAMAP" id="MF_01077">
    <property type="entry name" value="RimP"/>
    <property type="match status" value="1"/>
</dbReference>
<feature type="domain" description="Ribosome maturation factor RimP C-terminal" evidence="5">
    <location>
        <begin position="90"/>
        <end position="154"/>
    </location>
</feature>
<dbReference type="Gene3D" id="3.30.300.70">
    <property type="entry name" value="RimP-like superfamily, N-terminal"/>
    <property type="match status" value="1"/>
</dbReference>
<evidence type="ECO:0000313" key="7">
    <source>
        <dbReference type="Proteomes" id="UP000886891"/>
    </source>
</evidence>
<comment type="function">
    <text evidence="3">Required for maturation of 30S ribosomal subunits.</text>
</comment>
<reference evidence="6" key="2">
    <citation type="journal article" date="2021" name="PeerJ">
        <title>Extensive microbial diversity within the chicken gut microbiome revealed by metagenomics and culture.</title>
        <authorList>
            <person name="Gilroy R."/>
            <person name="Ravi A."/>
            <person name="Getino M."/>
            <person name="Pursley I."/>
            <person name="Horton D.L."/>
            <person name="Alikhan N.F."/>
            <person name="Baker D."/>
            <person name="Gharbi K."/>
            <person name="Hall N."/>
            <person name="Watson M."/>
            <person name="Adriaenssens E.M."/>
            <person name="Foster-Nyarko E."/>
            <person name="Jarju S."/>
            <person name="Secka A."/>
            <person name="Antonio M."/>
            <person name="Oren A."/>
            <person name="Chaudhuri R.R."/>
            <person name="La Ragione R."/>
            <person name="Hildebrand F."/>
            <person name="Pallen M.J."/>
        </authorList>
    </citation>
    <scope>NUCLEOTIDE SEQUENCE</scope>
    <source>
        <strain evidence="6">23406</strain>
    </source>
</reference>
<comment type="similarity">
    <text evidence="3">Belongs to the RimP family.</text>
</comment>
<evidence type="ECO:0000256" key="1">
    <source>
        <dbReference type="ARBA" id="ARBA00022490"/>
    </source>
</evidence>
<evidence type="ECO:0000259" key="5">
    <source>
        <dbReference type="Pfam" id="PF17384"/>
    </source>
</evidence>
<dbReference type="AlphaFoldDB" id="A0A9D1NBI8"/>
<dbReference type="Proteomes" id="UP000886891">
    <property type="component" value="Unassembled WGS sequence"/>
</dbReference>
<dbReference type="PANTHER" id="PTHR33867">
    <property type="entry name" value="RIBOSOME MATURATION FACTOR RIMP"/>
    <property type="match status" value="1"/>
</dbReference>
<dbReference type="EMBL" id="DVOH01000022">
    <property type="protein sequence ID" value="HIV00077.1"/>
    <property type="molecule type" value="Genomic_DNA"/>
</dbReference>
<dbReference type="InterPro" id="IPR028989">
    <property type="entry name" value="RimP_N"/>
</dbReference>
<dbReference type="Pfam" id="PF17384">
    <property type="entry name" value="DUF150_C"/>
    <property type="match status" value="1"/>
</dbReference>
<name>A0A9D1NBI8_9FIRM</name>
<feature type="domain" description="Ribosome maturation factor RimP N-terminal" evidence="4">
    <location>
        <begin position="13"/>
        <end position="86"/>
    </location>
</feature>
<dbReference type="InterPro" id="IPR028998">
    <property type="entry name" value="RimP_C"/>
</dbReference>